<evidence type="ECO:0000313" key="1">
    <source>
        <dbReference type="EMBL" id="KAH7970881.1"/>
    </source>
</evidence>
<name>A0ACB8DJT2_DERSI</name>
<gene>
    <name evidence="1" type="ORF">HPB49_016299</name>
</gene>
<organism evidence="1 2">
    <name type="scientific">Dermacentor silvarum</name>
    <name type="common">Tick</name>
    <dbReference type="NCBI Taxonomy" id="543639"/>
    <lineage>
        <taxon>Eukaryota</taxon>
        <taxon>Metazoa</taxon>
        <taxon>Ecdysozoa</taxon>
        <taxon>Arthropoda</taxon>
        <taxon>Chelicerata</taxon>
        <taxon>Arachnida</taxon>
        <taxon>Acari</taxon>
        <taxon>Parasitiformes</taxon>
        <taxon>Ixodida</taxon>
        <taxon>Ixodoidea</taxon>
        <taxon>Ixodidae</taxon>
        <taxon>Rhipicephalinae</taxon>
        <taxon>Dermacentor</taxon>
    </lineage>
</organism>
<sequence length="1499" mass="167168">MFAAMFRYRRPEETNFLQSSSKCTSSSDKRPFPEAPAIARSAAAPAGDRSILVGHRAGSMGSFFCLTPVWDWDLTWNSAYPRFTGCFESTVLAYLPGSVLLLFGFVPWILCDAGSKNLLLALVYGFSFICKLTMDVPYSSWASLTADLVRCVTFAITLIMQEHNRRQGAGSSNLMMFFWFVAAFFQLPEYFHYLEDVFRDDVDLPDVFPIEFAVSMSAYPIVVVQFVLSCLTDVRPDTKRPYLTAGPLSSLMFTWMTPLIVRGFRRSLELIDLFKARPELVTRVKHDEWSVYWNKELDSAGYKAQDGSCEYEKPTPSLFRTMRKAFWKPVLLGCTLAMIRTLVRTAPALLLHLITGYMASDEPTWKGVMYAVGIVTANFITAMFVRHIDCTLSLTGLGMKAAVIGAVYRKALKISSEGQQDYTVGEMVNLVSVDADRVFRLAASFGFVASAPLLIIISVVLLWQYLGVACLAGIGVMVVIMPLVLVVMSLGHKYQAAQMKLKDKRIKSMSEILNSIKILKLFAWENPFMGKIESLRSQEVSLLKKYSYLTAFSCFCMTCSSVLVALSSFVTYVLISDKNILNPTVTFVSLTLFNQMRYSMFLIPDFISNAIQTNVAFGRIRKFLMSSEIDRCAVSRRPKDGEDITIKGATMSWSWDKECVLHDINLSVKTGELLAIVGPVGSGKSSLLSALLGDLRIRSGSVDCIEDVAYVPQCPWIQNKTVRDNILFTKSYDGKLYEKVLRACCLEKDLEILPGGDLTEIGEKGINLSGGQKQRVSLARAAYQRKGLYLFDDPLSAVDAHVGAAIFKDLMGPRGLLKGVTRVLVTHNLSVLPDVDRIVVMRGGSIVESGTYQELKEEGSVLSELLKEFVKKKKKRKQSEHGEDSGPETDAKSEGKPEKEEMNIIQKEIVEEGSIKMRVYLNYIKHAGPLLVFTLLFYAAFRAIDIYTGIWLSEWSTDPPLPDGTQNIPLRNYRIMVYAILCVCQSLTGFVGVALLWRVALSASTRLHGLMLSGVMRAPLSFFDATPSGRILNRFGKDVDQLDVQLPMVGNFFLEFLIQIVGMIVLISINLPIFILIAIPVIVSFVLLRQVYVKSLRQVKRLESVTRSPVNNHLAETVTGLSSVRSYGVQRIFVDDNDRKVDVTQNCTVNSLHCNYWMQIRLEIIGDILLITMLLLLVTNRDNIDAGMAGLMVSYSLNTIAPFNYLIYFSTELEANLVSAERLDEYRRLTPEAPWCLGWSPDPAWPRDGAVCFRSYSTRYREGLDLALNNINLDIRAGEKIGVVGRTGAGKSTMTLSLFRIVERCEGQIVVDGIDISTLGLHDLRSRITIIPQDPVLFHGTLRYNLDPTGTHGSEELWIALERAHLKDAFEEAGLDFQVTEGGLNLSVGQRQLVCLARAVLRKTKILVLDEATASVDMETDMLVQQTLREHMVDCTVITIAHRLHTVLHSDRVVVMEQGCIVEVGEPAKLLADGHTSFHSMAREAGLVSDGRSASEPEA</sequence>
<protein>
    <submittedName>
        <fullName evidence="1">Uncharacterized protein</fullName>
    </submittedName>
</protein>
<reference evidence="1" key="1">
    <citation type="submission" date="2020-05" db="EMBL/GenBank/DDBJ databases">
        <title>Large-scale comparative analyses of tick genomes elucidate their genetic diversity and vector capacities.</title>
        <authorList>
            <person name="Jia N."/>
            <person name="Wang J."/>
            <person name="Shi W."/>
            <person name="Du L."/>
            <person name="Sun Y."/>
            <person name="Zhan W."/>
            <person name="Jiang J."/>
            <person name="Wang Q."/>
            <person name="Zhang B."/>
            <person name="Ji P."/>
            <person name="Sakyi L.B."/>
            <person name="Cui X."/>
            <person name="Yuan T."/>
            <person name="Jiang B."/>
            <person name="Yang W."/>
            <person name="Lam T.T.-Y."/>
            <person name="Chang Q."/>
            <person name="Ding S."/>
            <person name="Wang X."/>
            <person name="Zhu J."/>
            <person name="Ruan X."/>
            <person name="Zhao L."/>
            <person name="Wei J."/>
            <person name="Que T."/>
            <person name="Du C."/>
            <person name="Cheng J."/>
            <person name="Dai P."/>
            <person name="Han X."/>
            <person name="Huang E."/>
            <person name="Gao Y."/>
            <person name="Liu J."/>
            <person name="Shao H."/>
            <person name="Ye R."/>
            <person name="Li L."/>
            <person name="Wei W."/>
            <person name="Wang X."/>
            <person name="Wang C."/>
            <person name="Yang T."/>
            <person name="Huo Q."/>
            <person name="Li W."/>
            <person name="Guo W."/>
            <person name="Chen H."/>
            <person name="Zhou L."/>
            <person name="Ni X."/>
            <person name="Tian J."/>
            <person name="Zhou Y."/>
            <person name="Sheng Y."/>
            <person name="Liu T."/>
            <person name="Pan Y."/>
            <person name="Xia L."/>
            <person name="Li J."/>
            <person name="Zhao F."/>
            <person name="Cao W."/>
        </authorList>
    </citation>
    <scope>NUCLEOTIDE SEQUENCE</scope>
    <source>
        <strain evidence="1">Dsil-2018</strain>
    </source>
</reference>
<evidence type="ECO:0000313" key="2">
    <source>
        <dbReference type="Proteomes" id="UP000821865"/>
    </source>
</evidence>
<comment type="caution">
    <text evidence="1">The sequence shown here is derived from an EMBL/GenBank/DDBJ whole genome shotgun (WGS) entry which is preliminary data.</text>
</comment>
<accession>A0ACB8DJT2</accession>
<dbReference type="EMBL" id="CM023480">
    <property type="protein sequence ID" value="KAH7970881.1"/>
    <property type="molecule type" value="Genomic_DNA"/>
</dbReference>
<keyword evidence="2" id="KW-1185">Reference proteome</keyword>
<proteinExistence type="predicted"/>
<dbReference type="Proteomes" id="UP000821865">
    <property type="component" value="Chromosome 11"/>
</dbReference>